<organism evidence="2 3">
    <name type="scientific">Filifactor villosus</name>
    <dbReference type="NCBI Taxonomy" id="29374"/>
    <lineage>
        <taxon>Bacteria</taxon>
        <taxon>Bacillati</taxon>
        <taxon>Bacillota</taxon>
        <taxon>Clostridia</taxon>
        <taxon>Peptostreptococcales</taxon>
        <taxon>Filifactoraceae</taxon>
        <taxon>Filifactor</taxon>
    </lineage>
</organism>
<evidence type="ECO:0000256" key="1">
    <source>
        <dbReference type="SAM" id="SignalP"/>
    </source>
</evidence>
<feature type="signal peptide" evidence="1">
    <location>
        <begin position="1"/>
        <end position="27"/>
    </location>
</feature>
<dbReference type="Proteomes" id="UP001595916">
    <property type="component" value="Unassembled WGS sequence"/>
</dbReference>
<evidence type="ECO:0000313" key="3">
    <source>
        <dbReference type="Proteomes" id="UP001595916"/>
    </source>
</evidence>
<feature type="chain" id="PRO_5046517318" evidence="1">
    <location>
        <begin position="28"/>
        <end position="148"/>
    </location>
</feature>
<name>A0ABV9QKG0_9FIRM</name>
<reference evidence="3" key="1">
    <citation type="journal article" date="2019" name="Int. J. Syst. Evol. Microbiol.">
        <title>The Global Catalogue of Microorganisms (GCM) 10K type strain sequencing project: providing services to taxonomists for standard genome sequencing and annotation.</title>
        <authorList>
            <consortium name="The Broad Institute Genomics Platform"/>
            <consortium name="The Broad Institute Genome Sequencing Center for Infectious Disease"/>
            <person name="Wu L."/>
            <person name="Ma J."/>
        </authorList>
    </citation>
    <scope>NUCLEOTIDE SEQUENCE [LARGE SCALE GENOMIC DNA]</scope>
    <source>
        <strain evidence="3">CCUG 46385</strain>
    </source>
</reference>
<comment type="caution">
    <text evidence="2">The sequence shown here is derived from an EMBL/GenBank/DDBJ whole genome shotgun (WGS) entry which is preliminary data.</text>
</comment>
<proteinExistence type="predicted"/>
<gene>
    <name evidence="2" type="ORF">ACFO4R_07175</name>
</gene>
<evidence type="ECO:0000313" key="2">
    <source>
        <dbReference type="EMBL" id="MFC4804860.1"/>
    </source>
</evidence>
<keyword evidence="1" id="KW-0732">Signal</keyword>
<dbReference type="EMBL" id="JBHSHL010000025">
    <property type="protein sequence ID" value="MFC4804860.1"/>
    <property type="molecule type" value="Genomic_DNA"/>
</dbReference>
<sequence length="148" mass="16571">MKNILKKLSVLLTLVLVLGSLSSQAFATGQRYKITVYKNEECTQLASAHAQEAFIRAEKDGSTFKVITHKKISGPPPFSWIKGEIESLKIDNVGQGRIENSSSDPRVFIFDNVPQEIPTNSAYKAEFRFSVGVIHPKKTVYLKFTPIR</sequence>
<protein>
    <submittedName>
        <fullName evidence="2">Uncharacterized protein</fullName>
    </submittedName>
</protein>
<dbReference type="RefSeq" id="WP_379788388.1">
    <property type="nucleotide sequence ID" value="NZ_JBHSHL010000025.1"/>
</dbReference>
<keyword evidence="3" id="KW-1185">Reference proteome</keyword>
<accession>A0ABV9QKG0</accession>